<dbReference type="KEGG" id="lak:106161566"/>
<evidence type="ECO:0000313" key="3">
    <source>
        <dbReference type="Proteomes" id="UP000085678"/>
    </source>
</evidence>
<feature type="compositionally biased region" description="Basic residues" evidence="2">
    <location>
        <begin position="69"/>
        <end position="83"/>
    </location>
</feature>
<accession>A0A1S3I6V9</accession>
<dbReference type="AlphaFoldDB" id="A0A1S3I6V9"/>
<dbReference type="PANTHER" id="PTHR46363">
    <property type="entry name" value="DEOXYRIBONUCLEASE TATDN2-RELATED"/>
    <property type="match status" value="1"/>
</dbReference>
<sequence length="587" mass="66416">MAAPSQTLVSYSGSSSEDDNDVKPDRNGKKRTCSDEHGSKVKKQKVKSLPEKGIIEKKEAIPDQIKVKNGQKKRKNKKQRKRQRAEQSNSPDCMECQPVQNLKKPKRKRKQKKGKTAIKSSVPPCQCKDLSNPKKKVKKKQCIVPGCKTKTVDLKAHAQGLHIPSVFDECLPCVEEVLVERRRALTMLYVWLVGRPGKWNDLVQYVNRVVDLRSLSGCPISPVQREAMKTMCDFVRVPSPKKFRLRPVNAIGVLCHWRVLLVISAILLPVQREFLVNTFRSPADRACQANRVLGGTSEMSHVSPSVGWKEVSFDGPASSLSSLSSHPLPEVKIQTENQLVPQSLPAWAEITFGGSVAFYCDPNTYPSFESLDNCPGNRNIAIGLHPQYASESLSLQNSWVMALAQLMKHPSVVALGHVGFDFTEPMEDWSRQVQMLLNILPFLKWQHVLVLYCHSTLYDKQGQHAYLMLLDHLQNVVPSYHMIHLRYFYGTKYVVKHWLKKFPRTHFGFTGLVGSFNPGQRAALKMLRDSQILLESDVPYLYEVDQSESSKKQLFRTAELVANIRGVSVEHILKVTGQNALKLYKKQ</sequence>
<feature type="compositionally biased region" description="Basic residues" evidence="2">
    <location>
        <begin position="103"/>
        <end position="116"/>
    </location>
</feature>
<feature type="compositionally biased region" description="Basic and acidic residues" evidence="2">
    <location>
        <begin position="21"/>
        <end position="39"/>
    </location>
</feature>
<organism evidence="3 4">
    <name type="scientific">Lingula anatina</name>
    <name type="common">Brachiopod</name>
    <name type="synonym">Lingula unguis</name>
    <dbReference type="NCBI Taxonomy" id="7574"/>
    <lineage>
        <taxon>Eukaryota</taxon>
        <taxon>Metazoa</taxon>
        <taxon>Spiralia</taxon>
        <taxon>Lophotrochozoa</taxon>
        <taxon>Brachiopoda</taxon>
        <taxon>Linguliformea</taxon>
        <taxon>Lingulata</taxon>
        <taxon>Lingulida</taxon>
        <taxon>Linguloidea</taxon>
        <taxon>Lingulidae</taxon>
        <taxon>Lingula</taxon>
    </lineage>
</organism>
<reference evidence="4" key="1">
    <citation type="submission" date="2025-08" db="UniProtKB">
        <authorList>
            <consortium name="RefSeq"/>
        </authorList>
    </citation>
    <scope>IDENTIFICATION</scope>
    <source>
        <tissue evidence="4">Gonads</tissue>
    </source>
</reference>
<proteinExistence type="inferred from homology"/>
<dbReference type="SUPFAM" id="SSF51556">
    <property type="entry name" value="Metallo-dependent hydrolases"/>
    <property type="match status" value="1"/>
</dbReference>
<feature type="region of interest" description="Disordered" evidence="2">
    <location>
        <begin position="1"/>
        <end position="121"/>
    </location>
</feature>
<name>A0A1S3I6V9_LINAN</name>
<keyword evidence="3" id="KW-1185">Reference proteome</keyword>
<gene>
    <name evidence="4" type="primary">LOC106161566</name>
</gene>
<dbReference type="InParanoid" id="A0A1S3I6V9"/>
<evidence type="ECO:0000256" key="1">
    <source>
        <dbReference type="ARBA" id="ARBA00009275"/>
    </source>
</evidence>
<comment type="similarity">
    <text evidence="1">Belongs to the metallo-dependent hydrolases superfamily. TatD-type hydrolase family.</text>
</comment>
<dbReference type="GO" id="GO:0016788">
    <property type="term" value="F:hydrolase activity, acting on ester bonds"/>
    <property type="evidence" value="ECO:0007669"/>
    <property type="project" value="InterPro"/>
</dbReference>
<dbReference type="Pfam" id="PF01026">
    <property type="entry name" value="TatD_DNase"/>
    <property type="match status" value="1"/>
</dbReference>
<evidence type="ECO:0000256" key="2">
    <source>
        <dbReference type="SAM" id="MobiDB-lite"/>
    </source>
</evidence>
<dbReference type="InterPro" id="IPR032466">
    <property type="entry name" value="Metal_Hydrolase"/>
</dbReference>
<feature type="compositionally biased region" description="Basic and acidic residues" evidence="2">
    <location>
        <begin position="48"/>
        <end position="61"/>
    </location>
</feature>
<dbReference type="Proteomes" id="UP000085678">
    <property type="component" value="Unplaced"/>
</dbReference>
<evidence type="ECO:0000313" key="4">
    <source>
        <dbReference type="RefSeq" id="XP_013394015.1"/>
    </source>
</evidence>
<protein>
    <submittedName>
        <fullName evidence="4">Uncharacterized protein LOC106161566</fullName>
    </submittedName>
</protein>
<dbReference type="PANTHER" id="PTHR46363:SF1">
    <property type="entry name" value="DEOXYRIBONUCLEASE TATDN2-RELATED"/>
    <property type="match status" value="1"/>
</dbReference>
<dbReference type="RefSeq" id="XP_013394015.1">
    <property type="nucleotide sequence ID" value="XM_013538561.1"/>
</dbReference>
<dbReference type="GeneID" id="106161566"/>
<dbReference type="InterPro" id="IPR001130">
    <property type="entry name" value="TatD-like"/>
</dbReference>
<dbReference type="Gene3D" id="3.20.20.140">
    <property type="entry name" value="Metal-dependent hydrolases"/>
    <property type="match status" value="1"/>
</dbReference>
<feature type="compositionally biased region" description="Polar residues" evidence="2">
    <location>
        <begin position="1"/>
        <end position="15"/>
    </location>
</feature>